<proteinExistence type="inferred from homology"/>
<evidence type="ECO:0000256" key="10">
    <source>
        <dbReference type="RuleBase" id="RU004504"/>
    </source>
</evidence>
<dbReference type="SUPFAM" id="SSF53383">
    <property type="entry name" value="PLP-dependent transferases"/>
    <property type="match status" value="1"/>
</dbReference>
<dbReference type="PANTHER" id="PTHR11601">
    <property type="entry name" value="CYSTEINE DESULFURYLASE FAMILY MEMBER"/>
    <property type="match status" value="1"/>
</dbReference>
<dbReference type="EC" id="2.8.1.7" evidence="3"/>
<evidence type="ECO:0000256" key="1">
    <source>
        <dbReference type="ARBA" id="ARBA00001933"/>
    </source>
</evidence>
<dbReference type="FunFam" id="3.40.640.10:FF:000084">
    <property type="entry name" value="IscS-like cysteine desulfurase"/>
    <property type="match status" value="1"/>
</dbReference>
<dbReference type="PROSITE" id="PS00595">
    <property type="entry name" value="AA_TRANSFER_CLASS_5"/>
    <property type="match status" value="1"/>
</dbReference>
<comment type="similarity">
    <text evidence="2">Belongs to the class-V pyridoxal-phosphate-dependent aminotransferase family. NifS/IscS subfamily.</text>
</comment>
<keyword evidence="6" id="KW-0663">Pyridoxal phosphate</keyword>
<sequence>MREVYADHAATTRPLPEVVAAMLPFLGERFGNPSSVHARGEAAREAVEAARADVAALLGGRPEEIVFTATGSEANALAIAGGLAAAPAGRRRLVVSAVEHNSVLATARALEARGAPLTVVPVGPDGRVDPARLGEALGPDVALVSLMWANNETGALQPVAEVAALARACGAAVHCDAVQAVGKVPVDVAHAAFDLLSFAGHKFHGPPGAAGLWVRRRTRLVPLVHGGRQERGRRAGTENVAAIVGLGAAARAAAAWLADGGPARLARLGERLRAGLEAAVPGARLNGPLAARLPWVVNLRFEGVDGEAVLHALDAEGIAVSTGSACSAAEPGPSHVLTAMGLRPEDAHASVRFSLGRDTADEDVDRIVSVTPEVVGRLRALAGGPARRSA</sequence>
<evidence type="ECO:0000256" key="2">
    <source>
        <dbReference type="ARBA" id="ARBA00006490"/>
    </source>
</evidence>
<dbReference type="PIRSF" id="PIRSF005572">
    <property type="entry name" value="NifS"/>
    <property type="match status" value="1"/>
</dbReference>
<dbReference type="InterPro" id="IPR000192">
    <property type="entry name" value="Aminotrans_V_dom"/>
</dbReference>
<keyword evidence="7" id="KW-0408">Iron</keyword>
<evidence type="ECO:0000313" key="12">
    <source>
        <dbReference type="EMBL" id="HGZ43099.1"/>
    </source>
</evidence>
<dbReference type="InterPro" id="IPR020578">
    <property type="entry name" value="Aminotrans_V_PyrdxlP_BS"/>
</dbReference>
<name>A0A832I3U7_UNCEI</name>
<evidence type="ECO:0000256" key="3">
    <source>
        <dbReference type="ARBA" id="ARBA00012239"/>
    </source>
</evidence>
<protein>
    <recommendedName>
        <fullName evidence="3">cysteine desulfurase</fullName>
        <ecNumber evidence="3">2.8.1.7</ecNumber>
    </recommendedName>
</protein>
<dbReference type="Gene3D" id="3.40.640.10">
    <property type="entry name" value="Type I PLP-dependent aspartate aminotransferase-like (Major domain)"/>
    <property type="match status" value="1"/>
</dbReference>
<gene>
    <name evidence="12" type="ORF">ENR23_06690</name>
</gene>
<dbReference type="InterPro" id="IPR015422">
    <property type="entry name" value="PyrdxlP-dep_Trfase_small"/>
</dbReference>
<comment type="cofactor">
    <cofactor evidence="1 10">
        <name>pyridoxal 5'-phosphate</name>
        <dbReference type="ChEBI" id="CHEBI:597326"/>
    </cofactor>
</comment>
<dbReference type="InterPro" id="IPR016454">
    <property type="entry name" value="Cysteine_dSase"/>
</dbReference>
<evidence type="ECO:0000256" key="7">
    <source>
        <dbReference type="ARBA" id="ARBA00023004"/>
    </source>
</evidence>
<dbReference type="EMBL" id="DSQF01000012">
    <property type="protein sequence ID" value="HGZ43099.1"/>
    <property type="molecule type" value="Genomic_DNA"/>
</dbReference>
<evidence type="ECO:0000256" key="9">
    <source>
        <dbReference type="ARBA" id="ARBA00050776"/>
    </source>
</evidence>
<dbReference type="Gene3D" id="1.10.260.50">
    <property type="match status" value="1"/>
</dbReference>
<keyword evidence="4" id="KW-0808">Transferase</keyword>
<evidence type="ECO:0000256" key="4">
    <source>
        <dbReference type="ARBA" id="ARBA00022679"/>
    </source>
</evidence>
<dbReference type="AlphaFoldDB" id="A0A832I3U7"/>
<comment type="catalytic activity">
    <reaction evidence="9">
        <text>(sulfur carrier)-H + L-cysteine = (sulfur carrier)-SH + L-alanine</text>
        <dbReference type="Rhea" id="RHEA:43892"/>
        <dbReference type="Rhea" id="RHEA-COMP:14737"/>
        <dbReference type="Rhea" id="RHEA-COMP:14739"/>
        <dbReference type="ChEBI" id="CHEBI:29917"/>
        <dbReference type="ChEBI" id="CHEBI:35235"/>
        <dbReference type="ChEBI" id="CHEBI:57972"/>
        <dbReference type="ChEBI" id="CHEBI:64428"/>
        <dbReference type="EC" id="2.8.1.7"/>
    </reaction>
</comment>
<evidence type="ECO:0000259" key="11">
    <source>
        <dbReference type="Pfam" id="PF00266"/>
    </source>
</evidence>
<feature type="domain" description="Aminotransferase class V" evidence="11">
    <location>
        <begin position="4"/>
        <end position="366"/>
    </location>
</feature>
<dbReference type="GO" id="GO:0031071">
    <property type="term" value="F:cysteine desulfurase activity"/>
    <property type="evidence" value="ECO:0007669"/>
    <property type="project" value="UniProtKB-EC"/>
</dbReference>
<dbReference type="InterPro" id="IPR015424">
    <property type="entry name" value="PyrdxlP-dep_Trfase"/>
</dbReference>
<evidence type="ECO:0000256" key="8">
    <source>
        <dbReference type="ARBA" id="ARBA00023014"/>
    </source>
</evidence>
<dbReference type="InterPro" id="IPR015421">
    <property type="entry name" value="PyrdxlP-dep_Trfase_major"/>
</dbReference>
<dbReference type="GO" id="GO:0051536">
    <property type="term" value="F:iron-sulfur cluster binding"/>
    <property type="evidence" value="ECO:0007669"/>
    <property type="project" value="UniProtKB-KW"/>
</dbReference>
<comment type="caution">
    <text evidence="12">The sequence shown here is derived from an EMBL/GenBank/DDBJ whole genome shotgun (WGS) entry which is preliminary data.</text>
</comment>
<keyword evidence="8" id="KW-0411">Iron-sulfur</keyword>
<organism evidence="12">
    <name type="scientific">Eiseniibacteriota bacterium</name>
    <dbReference type="NCBI Taxonomy" id="2212470"/>
    <lineage>
        <taxon>Bacteria</taxon>
        <taxon>Candidatus Eiseniibacteriota</taxon>
    </lineage>
</organism>
<keyword evidence="5" id="KW-0479">Metal-binding</keyword>
<dbReference type="Pfam" id="PF00266">
    <property type="entry name" value="Aminotran_5"/>
    <property type="match status" value="1"/>
</dbReference>
<dbReference type="Gene3D" id="3.90.1150.10">
    <property type="entry name" value="Aspartate Aminotransferase, domain 1"/>
    <property type="match status" value="1"/>
</dbReference>
<evidence type="ECO:0000256" key="6">
    <source>
        <dbReference type="ARBA" id="ARBA00022898"/>
    </source>
</evidence>
<accession>A0A832I3U7</accession>
<dbReference type="PANTHER" id="PTHR11601:SF34">
    <property type="entry name" value="CYSTEINE DESULFURASE"/>
    <property type="match status" value="1"/>
</dbReference>
<reference evidence="12" key="1">
    <citation type="journal article" date="2020" name="mSystems">
        <title>Genome- and Community-Level Interaction Insights into Carbon Utilization and Element Cycling Functions of Hydrothermarchaeota in Hydrothermal Sediment.</title>
        <authorList>
            <person name="Zhou Z."/>
            <person name="Liu Y."/>
            <person name="Xu W."/>
            <person name="Pan J."/>
            <person name="Luo Z.H."/>
            <person name="Li M."/>
        </authorList>
    </citation>
    <scope>NUCLEOTIDE SEQUENCE [LARGE SCALE GENOMIC DNA]</scope>
    <source>
        <strain evidence="12">SpSt-381</strain>
    </source>
</reference>
<evidence type="ECO:0000256" key="5">
    <source>
        <dbReference type="ARBA" id="ARBA00022723"/>
    </source>
</evidence>
<dbReference type="GO" id="GO:0046872">
    <property type="term" value="F:metal ion binding"/>
    <property type="evidence" value="ECO:0007669"/>
    <property type="project" value="UniProtKB-KW"/>
</dbReference>